<comment type="caution">
    <text evidence="1">The sequence shown here is derived from an EMBL/GenBank/DDBJ whole genome shotgun (WGS) entry which is preliminary data.</text>
</comment>
<dbReference type="Proteomes" id="UP000003027">
    <property type="component" value="Unassembled WGS sequence"/>
</dbReference>
<gene>
    <name evidence="1" type="ORF">ymoll0001_430</name>
</gene>
<protein>
    <submittedName>
        <fullName evidence="1">Uncharacterized protein</fullName>
    </submittedName>
</protein>
<reference evidence="1" key="1">
    <citation type="submission" date="2008-12" db="EMBL/GenBank/DDBJ databases">
        <title>Annotation of the Yersinia mollaretii ATCC 43969 genome.</title>
        <authorList>
            <person name="Read T.D."/>
            <person name="Akmal A."/>
            <person name="Bishop-Lilly K."/>
            <person name="Chen P.E."/>
            <person name="Cook C."/>
            <person name="Kiley M.P."/>
            <person name="Lentz S."/>
            <person name="Mateczun A."/>
            <person name="Nagarajan N."/>
            <person name="Nolan N."/>
            <person name="Osborne B.I."/>
            <person name="Pop M."/>
            <person name="Sozhamannan S."/>
            <person name="Stewart A.C."/>
            <person name="Sulakvelidze A."/>
            <person name="Thomason B."/>
            <person name="Willner K."/>
            <person name="Zwick M.E."/>
        </authorList>
    </citation>
    <scope>NUCLEOTIDE SEQUENCE [LARGE SCALE GENOMIC DNA]</scope>
    <source>
        <strain evidence="1">ATCC 43969</strain>
    </source>
</reference>
<accession>A0ABM9Y914</accession>
<organism evidence="1 2">
    <name type="scientific">Yersinia mollaretii (strain ATCC 43969 / DSM 18520 / CIP 103324 / CNY 7263 / WAIP 204)</name>
    <dbReference type="NCBI Taxonomy" id="349967"/>
    <lineage>
        <taxon>Bacteria</taxon>
        <taxon>Pseudomonadati</taxon>
        <taxon>Pseudomonadota</taxon>
        <taxon>Gammaproteobacteria</taxon>
        <taxon>Enterobacterales</taxon>
        <taxon>Yersiniaceae</taxon>
        <taxon>Yersinia</taxon>
    </lineage>
</organism>
<evidence type="ECO:0000313" key="2">
    <source>
        <dbReference type="Proteomes" id="UP000003027"/>
    </source>
</evidence>
<proteinExistence type="predicted"/>
<evidence type="ECO:0000313" key="1">
    <source>
        <dbReference type="EMBL" id="EEQ10342.1"/>
    </source>
</evidence>
<keyword evidence="2" id="KW-1185">Reference proteome</keyword>
<name>A0ABM9Y914_YERMW</name>
<dbReference type="EMBL" id="AALD02000020">
    <property type="protein sequence ID" value="EEQ10342.1"/>
    <property type="molecule type" value="Genomic_DNA"/>
</dbReference>
<sequence length="52" mass="5975">MNLDKQLNYPISLEFHGGIKYARGIKNIWFNLMLVQYRVNPAAPSINDLGCH</sequence>